<reference evidence="2" key="1">
    <citation type="submission" date="2023-03" db="EMBL/GenBank/DDBJ databases">
        <title>Massive genome expansion in bonnet fungi (Mycena s.s.) driven by repeated elements and novel gene families across ecological guilds.</title>
        <authorList>
            <consortium name="Lawrence Berkeley National Laboratory"/>
            <person name="Harder C.B."/>
            <person name="Miyauchi S."/>
            <person name="Viragh M."/>
            <person name="Kuo A."/>
            <person name="Thoen E."/>
            <person name="Andreopoulos B."/>
            <person name="Lu D."/>
            <person name="Skrede I."/>
            <person name="Drula E."/>
            <person name="Henrissat B."/>
            <person name="Morin E."/>
            <person name="Kohler A."/>
            <person name="Barry K."/>
            <person name="LaButti K."/>
            <person name="Morin E."/>
            <person name="Salamov A."/>
            <person name="Lipzen A."/>
            <person name="Mereny Z."/>
            <person name="Hegedus B."/>
            <person name="Baldrian P."/>
            <person name="Stursova M."/>
            <person name="Weitz H."/>
            <person name="Taylor A."/>
            <person name="Grigoriev I.V."/>
            <person name="Nagy L.G."/>
            <person name="Martin F."/>
            <person name="Kauserud H."/>
        </authorList>
    </citation>
    <scope>NUCLEOTIDE SEQUENCE</scope>
    <source>
        <strain evidence="2">9284</strain>
    </source>
</reference>
<organism evidence="2 3">
    <name type="scientific">Roridomyces roridus</name>
    <dbReference type="NCBI Taxonomy" id="1738132"/>
    <lineage>
        <taxon>Eukaryota</taxon>
        <taxon>Fungi</taxon>
        <taxon>Dikarya</taxon>
        <taxon>Basidiomycota</taxon>
        <taxon>Agaricomycotina</taxon>
        <taxon>Agaricomycetes</taxon>
        <taxon>Agaricomycetidae</taxon>
        <taxon>Agaricales</taxon>
        <taxon>Marasmiineae</taxon>
        <taxon>Mycenaceae</taxon>
        <taxon>Roridomyces</taxon>
    </lineage>
</organism>
<dbReference type="Proteomes" id="UP001221142">
    <property type="component" value="Unassembled WGS sequence"/>
</dbReference>
<dbReference type="AlphaFoldDB" id="A0AAD7BB91"/>
<keyword evidence="3" id="KW-1185">Reference proteome</keyword>
<dbReference type="EMBL" id="JARKIF010000023">
    <property type="protein sequence ID" value="KAJ7616082.1"/>
    <property type="molecule type" value="Genomic_DNA"/>
</dbReference>
<name>A0AAD7BB91_9AGAR</name>
<evidence type="ECO:0000256" key="1">
    <source>
        <dbReference type="SAM" id="MobiDB-lite"/>
    </source>
</evidence>
<feature type="compositionally biased region" description="Low complexity" evidence="1">
    <location>
        <begin position="26"/>
        <end position="37"/>
    </location>
</feature>
<protein>
    <submittedName>
        <fullName evidence="2">Uncharacterized protein</fullName>
    </submittedName>
</protein>
<feature type="region of interest" description="Disordered" evidence="1">
    <location>
        <begin position="1"/>
        <end position="37"/>
    </location>
</feature>
<accession>A0AAD7BB91</accession>
<proteinExistence type="predicted"/>
<evidence type="ECO:0000313" key="3">
    <source>
        <dbReference type="Proteomes" id="UP001221142"/>
    </source>
</evidence>
<gene>
    <name evidence="2" type="ORF">FB45DRAFT_935252</name>
</gene>
<evidence type="ECO:0000313" key="2">
    <source>
        <dbReference type="EMBL" id="KAJ7616082.1"/>
    </source>
</evidence>
<feature type="region of interest" description="Disordered" evidence="1">
    <location>
        <begin position="207"/>
        <end position="228"/>
    </location>
</feature>
<sequence>MSPPPNPNTLSPLQGLDDLPQSFAALQPPSSSHLDSLPPSIAALQTLYPQSFAALQALSSSHSPPSAPPAPANPTEGTCGICGFLISRCIQQSSDRSCDSGRVNIGLRWTGRMWCSRSHDTLNDWDIEDRDVMHSFRFPWRCTGPGCLNGSVTILPAMALRLLDEEAMPLIIASRDVLALTGPTHLSPRLQAASEPINYCIRQAERLPSRQSDGSPLPAHTSEAVGAP</sequence>
<comment type="caution">
    <text evidence="2">The sequence shown here is derived from an EMBL/GenBank/DDBJ whole genome shotgun (WGS) entry which is preliminary data.</text>
</comment>